<dbReference type="InterPro" id="IPR003661">
    <property type="entry name" value="HisK_dim/P_dom"/>
</dbReference>
<dbReference type="InterPro" id="IPR003018">
    <property type="entry name" value="GAF"/>
</dbReference>
<dbReference type="PROSITE" id="PS50112">
    <property type="entry name" value="PAS"/>
    <property type="match status" value="5"/>
</dbReference>
<feature type="modified residue" description="4-aspartylphosphate" evidence="16">
    <location>
        <position position="1685"/>
    </location>
</feature>
<keyword evidence="13" id="KW-0472">Membrane</keyword>
<evidence type="ECO:0000256" key="3">
    <source>
        <dbReference type="ARBA" id="ARBA00012438"/>
    </source>
</evidence>
<dbReference type="Gene3D" id="1.10.287.130">
    <property type="match status" value="1"/>
</dbReference>
<dbReference type="Pfam" id="PF02518">
    <property type="entry name" value="HATPase_c"/>
    <property type="match status" value="1"/>
</dbReference>
<feature type="domain" description="Response regulatory" evidence="18">
    <location>
        <begin position="1636"/>
        <end position="1752"/>
    </location>
</feature>
<dbReference type="Pfam" id="PF13426">
    <property type="entry name" value="PAS_9"/>
    <property type="match status" value="4"/>
</dbReference>
<dbReference type="GO" id="GO:0006355">
    <property type="term" value="P:regulation of DNA-templated transcription"/>
    <property type="evidence" value="ECO:0007669"/>
    <property type="project" value="InterPro"/>
</dbReference>
<dbReference type="PRINTS" id="PR00344">
    <property type="entry name" value="BCTRLSENSOR"/>
</dbReference>
<evidence type="ECO:0000256" key="10">
    <source>
        <dbReference type="ARBA" id="ARBA00022840"/>
    </source>
</evidence>
<dbReference type="SMART" id="SM00091">
    <property type="entry name" value="PAS"/>
    <property type="match status" value="7"/>
</dbReference>
<dbReference type="RefSeq" id="WP_052348114.1">
    <property type="nucleotide sequence ID" value="NZ_AONC01000039.1"/>
</dbReference>
<dbReference type="CDD" id="cd00130">
    <property type="entry name" value="PAS"/>
    <property type="match status" value="7"/>
</dbReference>
<dbReference type="Gene3D" id="1.20.120.160">
    <property type="entry name" value="HPT domain"/>
    <property type="match status" value="1"/>
</dbReference>
<feature type="modified residue" description="4-aspartylphosphate" evidence="16">
    <location>
        <position position="1539"/>
    </location>
</feature>
<dbReference type="Gene3D" id="3.30.565.10">
    <property type="entry name" value="Histidine kinase-like ATPase, C-terminal domain"/>
    <property type="match status" value="1"/>
</dbReference>
<keyword evidence="8" id="KW-0547">Nucleotide-binding</keyword>
<name>W9VEU6_9GAMM</name>
<dbReference type="GO" id="GO:0005886">
    <property type="term" value="C:plasma membrane"/>
    <property type="evidence" value="ECO:0007669"/>
    <property type="project" value="UniProtKB-SubCell"/>
</dbReference>
<evidence type="ECO:0000256" key="11">
    <source>
        <dbReference type="ARBA" id="ARBA00022989"/>
    </source>
</evidence>
<gene>
    <name evidence="22" type="ORF">D779_2359</name>
</gene>
<dbReference type="PANTHER" id="PTHR45339">
    <property type="entry name" value="HYBRID SIGNAL TRANSDUCTION HISTIDINE KINASE J"/>
    <property type="match status" value="1"/>
</dbReference>
<dbReference type="eggNOG" id="COG2203">
    <property type="taxonomic scope" value="Bacteria"/>
</dbReference>
<feature type="modified residue" description="Phosphohistidine" evidence="15">
    <location>
        <position position="1826"/>
    </location>
</feature>
<dbReference type="SUPFAM" id="SSF47226">
    <property type="entry name" value="Histidine-containing phosphotransfer domain, HPT domain"/>
    <property type="match status" value="1"/>
</dbReference>
<dbReference type="Pfam" id="PF01627">
    <property type="entry name" value="Hpt"/>
    <property type="match status" value="1"/>
</dbReference>
<dbReference type="CDD" id="cd17546">
    <property type="entry name" value="REC_hyHK_CKI1_RcsC-like"/>
    <property type="match status" value="2"/>
</dbReference>
<keyword evidence="12" id="KW-0902">Two-component regulatory system</keyword>
<dbReference type="InterPro" id="IPR008207">
    <property type="entry name" value="Sig_transdc_His_kin_Hpt_dom"/>
</dbReference>
<evidence type="ECO:0000259" key="19">
    <source>
        <dbReference type="PROSITE" id="PS50112"/>
    </source>
</evidence>
<dbReference type="InterPro" id="IPR004358">
    <property type="entry name" value="Sig_transdc_His_kin-like_C"/>
</dbReference>
<feature type="domain" description="PAS" evidence="19">
    <location>
        <begin position="663"/>
        <end position="707"/>
    </location>
</feature>
<sequence>MRLDVVHEFSATLGSELDREHLLAAILDSALRLPELDGGGLYWREPDGGYRLTVKRGLSEAFFAQVEHLSEDSSQAEVVRGGQMQFSCTPPHHHCTDPALVLQPPLIEEGIHSLVVLPIHVDGEPVACLNLASKRPGAIGPSTLTALDTLTRQFTQALAGSQARMDAESQRQNLLGLFEAISDYVFVLDTQGRILHYNPVVETDLGYADGLLGQPIWVIHPPEYEAEIERLLSKILDIEQAQFQLPLLRADGGRMLVDIRATSCRWNGQPAIMGVLRDITEQIRQQEALRDERRFSEDLIQSLPGLFYLLDKTGRLIRWTNLSRITGYSDEQIAAMGAADFFPDEEKPRIAESIRQTLEQGGSSIQARILRHHGQEAPYQFSSRRTLIEGEPYVVGIGLDISDQTEAKRRLEDVQRHLEALIGNIPDLVWLKDPTGVYLNCNPAFERRFGKREADVVGKTDFDLVTPELAEMFQDQDKATVAAGVPCANEAWIDLDGRRIYLETLQTPMFDADGALVGVLGIARDITTAQTIRERLREREEIYSAIFNQAGDGIELLDAETLRFVEVNDAACRMLGYGRDEMLELTLLDTEADADSGRIHARAKRLIDDGSAVFENRYRRKDGAVLDVQVNVQTIRLHDKPYFLAIWRDIGKDKAARMALENEAEWRRALFEHSRDGIAIFSQDHRVIDHNPRFAEMLGYSREELLGLHAWDLDATMVKDEVRSRFADPLAVNTTLETRHRRKDGSLFDVEVSVRGARIGGRSIFVSTTRNISDRKAQQRALEEREMLLGAIFSQVGVGIQLVDVETLRFVQFNRASHVLLGYSASEFAELRLPEIQSMPPEDFAPIFHETLAKLATGEQFSVEMQHRRKDGSLVDSLLHLRQIRTLNKDRILSVWSDITEQKRVREALREREEIYSAIINQASDGIVLIDVETLRFSEFNDAACQSLGCGREAFARLTLLDIQAVWGPDKVREQLWQLLEQGGGIFDVAHRHQDGETRIVRTSNRVVTIRGKRFLASIWYDITDSKRVEAELEQHRHHLEELVAERTVDLEAANRQLMISDLRLKAMFEMSQLAETMDERELLQRGIDEAVRLTGSQVGYLHFVNDDQDSIQLYTGSSGTRVECDAIHDGHCPIGDAGIWADTARLRRPVVHNDYQSQSHGRGQHPGHAHLIRHLGVPVVEGDKVRALLGVGNKPTDYDASDEHELQLIGDDLWRIVMRRRAEAELAAAKDAAEQANRAKSHFLANMSHEIRTPMNAILGMTHLLQQDEPDASRQEKLGKITNASRHLLQLINDILDLAKIEEHKLTLETTGIHLPEVLQNVCTLVGEKAYEKGLELVVDIDPCMSDEQTLFGDPTRLTQILLNFLGNAIKFTEQGSIRLRVRVAEAHPQHLLYRFEIQDTGIGIAAENLRRLFQSFEQADSSTTRRYGGTGLGLAINRRLAELMHGEVGVESRPGAGSTFWFTARLGKTPSPARQRPRIPVLQGRRALVVDDQSEAREVLSGILENWGIETLTLDSGETALERLQEDASPFDLLLLDWSMPGMDGIETARRLAHTHPAQQSIRLLMVTAYDAPELQGMARDAGFAGLVIKPITPSVIHDALNRVLSGSDLESTGLDVHTTDAERSLSLDYQGTRVLLAEDDPINQEVSKGLLNAVGLEVDIANDGAEALEMARRTRYALIFMDMQMPNLDGLAATRAIRALPTAEGLPILAMTANAFAENREQCMAAGMNDFIAKPVDPDALYSTLQSWLSRTEIRPPTSPEPESAQETAPETLDLNQAHRIISDDTLLCRLLNRFVESYRTSGDEIAEMLRHNARAEAREQAHKVKGASGSLGLAEVNRIAAAFERALKEETEDPSPDPEALQQALDRAAERIEIFVRQNDPS</sequence>
<dbReference type="InterPro" id="IPR035965">
    <property type="entry name" value="PAS-like_dom_sf"/>
</dbReference>
<dbReference type="InterPro" id="IPR000700">
    <property type="entry name" value="PAS-assoc_C"/>
</dbReference>
<evidence type="ECO:0000256" key="12">
    <source>
        <dbReference type="ARBA" id="ARBA00023012"/>
    </source>
</evidence>
<keyword evidence="6" id="KW-0808">Transferase</keyword>
<keyword evidence="7" id="KW-0812">Transmembrane</keyword>
<dbReference type="InterPro" id="IPR036641">
    <property type="entry name" value="HPT_dom_sf"/>
</dbReference>
<dbReference type="InterPro" id="IPR001789">
    <property type="entry name" value="Sig_transdc_resp-reg_receiver"/>
</dbReference>
<evidence type="ECO:0000259" key="17">
    <source>
        <dbReference type="PROSITE" id="PS50109"/>
    </source>
</evidence>
<dbReference type="SMART" id="SM00065">
    <property type="entry name" value="GAF"/>
    <property type="match status" value="2"/>
</dbReference>
<feature type="domain" description="Histidine kinase" evidence="17">
    <location>
        <begin position="1247"/>
        <end position="1470"/>
    </location>
</feature>
<evidence type="ECO:0000256" key="14">
    <source>
        <dbReference type="ARBA" id="ARBA00023306"/>
    </source>
</evidence>
<evidence type="ECO:0000256" key="9">
    <source>
        <dbReference type="ARBA" id="ARBA00022777"/>
    </source>
</evidence>
<dbReference type="Pfam" id="PF00989">
    <property type="entry name" value="PAS"/>
    <property type="match status" value="1"/>
</dbReference>
<evidence type="ECO:0000256" key="6">
    <source>
        <dbReference type="ARBA" id="ARBA00022679"/>
    </source>
</evidence>
<dbReference type="CDD" id="cd00088">
    <property type="entry name" value="HPT"/>
    <property type="match status" value="1"/>
</dbReference>
<dbReference type="FunFam" id="3.30.565.10:FF:000010">
    <property type="entry name" value="Sensor histidine kinase RcsC"/>
    <property type="match status" value="1"/>
</dbReference>
<dbReference type="Pfam" id="PF00072">
    <property type="entry name" value="Response_reg"/>
    <property type="match status" value="2"/>
</dbReference>
<feature type="domain" description="PAS" evidence="19">
    <location>
        <begin position="414"/>
        <end position="484"/>
    </location>
</feature>
<feature type="domain" description="HPt" evidence="21">
    <location>
        <begin position="1787"/>
        <end position="1879"/>
    </location>
</feature>
<dbReference type="SUPFAM" id="SSF47384">
    <property type="entry name" value="Homodimeric domain of signal transducing histidine kinase"/>
    <property type="match status" value="1"/>
</dbReference>
<dbReference type="InterPro" id="IPR000014">
    <property type="entry name" value="PAS"/>
</dbReference>
<keyword evidence="11" id="KW-1133">Transmembrane helix</keyword>
<feature type="domain" description="PAC" evidence="20">
    <location>
        <begin position="734"/>
        <end position="784"/>
    </location>
</feature>
<keyword evidence="4" id="KW-1003">Cell membrane</keyword>
<dbReference type="InterPro" id="IPR011006">
    <property type="entry name" value="CheY-like_superfamily"/>
</dbReference>
<dbReference type="FunFam" id="1.10.287.130:FF:000038">
    <property type="entry name" value="Sensory transduction histidine kinase"/>
    <property type="match status" value="1"/>
</dbReference>
<evidence type="ECO:0000313" key="22">
    <source>
        <dbReference type="EMBL" id="EXJ14567.1"/>
    </source>
</evidence>
<comment type="subcellular location">
    <subcellularLocation>
        <location evidence="2">Cell membrane</location>
        <topology evidence="2">Multi-pass membrane protein</topology>
    </subcellularLocation>
</comment>
<dbReference type="InterPro" id="IPR029016">
    <property type="entry name" value="GAF-like_dom_sf"/>
</dbReference>
<dbReference type="SUPFAM" id="SSF52172">
    <property type="entry name" value="CheY-like"/>
    <property type="match status" value="2"/>
</dbReference>
<dbReference type="SMART" id="SM00387">
    <property type="entry name" value="HATPase_c"/>
    <property type="match status" value="1"/>
</dbReference>
<dbReference type="eggNOG" id="COG2202">
    <property type="taxonomic scope" value="Bacteria"/>
</dbReference>
<dbReference type="PATRIC" id="fig|1249627.3.peg.2677"/>
<evidence type="ECO:0000259" key="20">
    <source>
        <dbReference type="PROSITE" id="PS50113"/>
    </source>
</evidence>
<dbReference type="InterPro" id="IPR036097">
    <property type="entry name" value="HisK_dim/P_sf"/>
</dbReference>
<dbReference type="Pfam" id="PF08448">
    <property type="entry name" value="PAS_4"/>
    <property type="match status" value="2"/>
</dbReference>
<dbReference type="InterPro" id="IPR001610">
    <property type="entry name" value="PAC"/>
</dbReference>
<evidence type="ECO:0000313" key="23">
    <source>
        <dbReference type="Proteomes" id="UP000019460"/>
    </source>
</evidence>
<dbReference type="InterPro" id="IPR013767">
    <property type="entry name" value="PAS_fold"/>
</dbReference>
<evidence type="ECO:0000256" key="4">
    <source>
        <dbReference type="ARBA" id="ARBA00022475"/>
    </source>
</evidence>
<dbReference type="SMART" id="SM00388">
    <property type="entry name" value="HisKA"/>
    <property type="match status" value="1"/>
</dbReference>
<accession>W9VEU6</accession>
<keyword evidence="10" id="KW-0067">ATP-binding</keyword>
<dbReference type="Gene3D" id="3.40.50.2300">
    <property type="match status" value="2"/>
</dbReference>
<dbReference type="PANTHER" id="PTHR45339:SF1">
    <property type="entry name" value="HYBRID SIGNAL TRANSDUCTION HISTIDINE KINASE J"/>
    <property type="match status" value="1"/>
</dbReference>
<dbReference type="PROSITE" id="PS50894">
    <property type="entry name" value="HPT"/>
    <property type="match status" value="1"/>
</dbReference>
<evidence type="ECO:0000256" key="2">
    <source>
        <dbReference type="ARBA" id="ARBA00004651"/>
    </source>
</evidence>
<keyword evidence="23" id="KW-1185">Reference proteome</keyword>
<proteinExistence type="predicted"/>
<dbReference type="CDD" id="cd16922">
    <property type="entry name" value="HATPase_EvgS-ArcB-TorS-like"/>
    <property type="match status" value="1"/>
</dbReference>
<dbReference type="EMBL" id="AONC01000039">
    <property type="protein sequence ID" value="EXJ14567.1"/>
    <property type="molecule type" value="Genomic_DNA"/>
</dbReference>
<dbReference type="Proteomes" id="UP000019460">
    <property type="component" value="Unassembled WGS sequence"/>
</dbReference>
<feature type="domain" description="PAC" evidence="20">
    <location>
        <begin position="486"/>
        <end position="538"/>
    </location>
</feature>
<evidence type="ECO:0000256" key="15">
    <source>
        <dbReference type="PROSITE-ProRule" id="PRU00110"/>
    </source>
</evidence>
<feature type="domain" description="PAC" evidence="20">
    <location>
        <begin position="241"/>
        <end position="291"/>
    </location>
</feature>
<dbReference type="GO" id="GO:0005524">
    <property type="term" value="F:ATP binding"/>
    <property type="evidence" value="ECO:0007669"/>
    <property type="project" value="UniProtKB-KW"/>
</dbReference>
<organism evidence="22 23">
    <name type="scientific">Imhoffiella purpurea</name>
    <dbReference type="NCBI Taxonomy" id="1249627"/>
    <lineage>
        <taxon>Bacteria</taxon>
        <taxon>Pseudomonadati</taxon>
        <taxon>Pseudomonadota</taxon>
        <taxon>Gammaproteobacteria</taxon>
        <taxon>Chromatiales</taxon>
        <taxon>Chromatiaceae</taxon>
        <taxon>Imhoffiella</taxon>
    </lineage>
</organism>
<evidence type="ECO:0000256" key="7">
    <source>
        <dbReference type="ARBA" id="ARBA00022692"/>
    </source>
</evidence>
<dbReference type="STRING" id="1249627.D779_2359"/>
<evidence type="ECO:0000256" key="16">
    <source>
        <dbReference type="PROSITE-ProRule" id="PRU00169"/>
    </source>
</evidence>
<dbReference type="InterPro" id="IPR013656">
    <property type="entry name" value="PAS_4"/>
</dbReference>
<dbReference type="SMART" id="SM00086">
    <property type="entry name" value="PAC"/>
    <property type="match status" value="7"/>
</dbReference>
<reference evidence="22 23" key="1">
    <citation type="submission" date="2012-11" db="EMBL/GenBank/DDBJ databases">
        <title>Genome assembly of Thiorhodococcus sp. AK35.</title>
        <authorList>
            <person name="Nupur N."/>
            <person name="Khatri I."/>
            <person name="Subramanian S."/>
            <person name="Pinnaka A."/>
        </authorList>
    </citation>
    <scope>NUCLEOTIDE SEQUENCE [LARGE SCALE GENOMIC DNA]</scope>
    <source>
        <strain evidence="22 23">AK35</strain>
    </source>
</reference>
<evidence type="ECO:0000256" key="13">
    <source>
        <dbReference type="ARBA" id="ARBA00023136"/>
    </source>
</evidence>
<dbReference type="GO" id="GO:0000155">
    <property type="term" value="F:phosphorelay sensor kinase activity"/>
    <property type="evidence" value="ECO:0007669"/>
    <property type="project" value="InterPro"/>
</dbReference>
<dbReference type="SUPFAM" id="SSF55785">
    <property type="entry name" value="PYP-like sensor domain (PAS domain)"/>
    <property type="match status" value="7"/>
</dbReference>
<dbReference type="InterPro" id="IPR005467">
    <property type="entry name" value="His_kinase_dom"/>
</dbReference>
<evidence type="ECO:0000256" key="1">
    <source>
        <dbReference type="ARBA" id="ARBA00000085"/>
    </source>
</evidence>
<dbReference type="PROSITE" id="PS50113">
    <property type="entry name" value="PAC"/>
    <property type="match status" value="4"/>
</dbReference>
<keyword evidence="5 16" id="KW-0597">Phosphoprotein</keyword>
<dbReference type="InterPro" id="IPR036890">
    <property type="entry name" value="HATPase_C_sf"/>
</dbReference>
<dbReference type="CDD" id="cd00082">
    <property type="entry name" value="HisKA"/>
    <property type="match status" value="1"/>
</dbReference>
<dbReference type="SUPFAM" id="SSF55781">
    <property type="entry name" value="GAF domain-like"/>
    <property type="match status" value="2"/>
</dbReference>
<dbReference type="eggNOG" id="COG2205">
    <property type="taxonomic scope" value="Bacteria"/>
</dbReference>
<dbReference type="SMART" id="SM00448">
    <property type="entry name" value="REC"/>
    <property type="match status" value="2"/>
</dbReference>
<evidence type="ECO:0000256" key="8">
    <source>
        <dbReference type="ARBA" id="ARBA00022741"/>
    </source>
</evidence>
<evidence type="ECO:0000256" key="5">
    <source>
        <dbReference type="ARBA" id="ARBA00022553"/>
    </source>
</evidence>
<dbReference type="Gene3D" id="3.30.450.40">
    <property type="match status" value="2"/>
</dbReference>
<dbReference type="Pfam" id="PF00512">
    <property type="entry name" value="HisKA"/>
    <property type="match status" value="1"/>
</dbReference>
<feature type="domain" description="PAC" evidence="20">
    <location>
        <begin position="861"/>
        <end position="911"/>
    </location>
</feature>
<evidence type="ECO:0000259" key="18">
    <source>
        <dbReference type="PROSITE" id="PS50110"/>
    </source>
</evidence>
<comment type="caution">
    <text evidence="22">The sequence shown here is derived from an EMBL/GenBank/DDBJ whole genome shotgun (WGS) entry which is preliminary data.</text>
</comment>
<dbReference type="eggNOG" id="COG0642">
    <property type="taxonomic scope" value="Bacteria"/>
</dbReference>
<dbReference type="Gene3D" id="3.30.450.20">
    <property type="entry name" value="PAS domain"/>
    <property type="match status" value="7"/>
</dbReference>
<feature type="domain" description="PAS" evidence="19">
    <location>
        <begin position="539"/>
        <end position="610"/>
    </location>
</feature>
<dbReference type="PROSITE" id="PS50110">
    <property type="entry name" value="RESPONSE_REGULATORY"/>
    <property type="match status" value="2"/>
</dbReference>
<feature type="domain" description="PAS" evidence="19">
    <location>
        <begin position="321"/>
        <end position="361"/>
    </location>
</feature>
<feature type="domain" description="PAS" evidence="19">
    <location>
        <begin position="170"/>
        <end position="207"/>
    </location>
</feature>
<keyword evidence="9" id="KW-0418">Kinase</keyword>
<comment type="catalytic activity">
    <reaction evidence="1">
        <text>ATP + protein L-histidine = ADP + protein N-phospho-L-histidine.</text>
        <dbReference type="EC" id="2.7.13.3"/>
    </reaction>
</comment>
<dbReference type="EC" id="2.7.13.3" evidence="3"/>
<feature type="domain" description="Response regulatory" evidence="18">
    <location>
        <begin position="1488"/>
        <end position="1607"/>
    </location>
</feature>
<dbReference type="SUPFAM" id="SSF55874">
    <property type="entry name" value="ATPase domain of HSP90 chaperone/DNA topoisomerase II/histidine kinase"/>
    <property type="match status" value="1"/>
</dbReference>
<keyword evidence="14" id="KW-0131">Cell cycle</keyword>
<dbReference type="PROSITE" id="PS50109">
    <property type="entry name" value="HIS_KIN"/>
    <property type="match status" value="1"/>
</dbReference>
<evidence type="ECO:0000259" key="21">
    <source>
        <dbReference type="PROSITE" id="PS50894"/>
    </source>
</evidence>
<dbReference type="NCBIfam" id="TIGR00229">
    <property type="entry name" value="sensory_box"/>
    <property type="match status" value="7"/>
</dbReference>
<protein>
    <recommendedName>
        <fullName evidence="3">histidine kinase</fullName>
        <ecNumber evidence="3">2.7.13.3</ecNumber>
    </recommendedName>
</protein>
<dbReference type="InterPro" id="IPR003594">
    <property type="entry name" value="HATPase_dom"/>
</dbReference>
<dbReference type="Pfam" id="PF13185">
    <property type="entry name" value="GAF_2"/>
    <property type="match status" value="2"/>
</dbReference>